<protein>
    <submittedName>
        <fullName evidence="3">Nucleic acid-binding protein</fullName>
    </submittedName>
</protein>
<reference evidence="3" key="1">
    <citation type="journal article" date="2020" name="mSystems">
        <title>Genome- and Community-Level Interaction Insights into Carbon Utilization and Element Cycling Functions of Hydrothermarchaeota in Hydrothermal Sediment.</title>
        <authorList>
            <person name="Zhou Z."/>
            <person name="Liu Y."/>
            <person name="Xu W."/>
            <person name="Pan J."/>
            <person name="Luo Z.H."/>
            <person name="Li M."/>
        </authorList>
    </citation>
    <scope>NUCLEOTIDE SEQUENCE [LARGE SCALE GENOMIC DNA]</scope>
    <source>
        <strain evidence="3">SpSt-902</strain>
    </source>
</reference>
<feature type="domain" description="C4-type zinc ribbon" evidence="2">
    <location>
        <begin position="175"/>
        <end position="207"/>
    </location>
</feature>
<evidence type="ECO:0000259" key="2">
    <source>
        <dbReference type="Pfam" id="PF02591"/>
    </source>
</evidence>
<evidence type="ECO:0000256" key="1">
    <source>
        <dbReference type="SAM" id="Coils"/>
    </source>
</evidence>
<dbReference type="AlphaFoldDB" id="A0A7C3LU51"/>
<organism evidence="3">
    <name type="scientific">Leptospirillum ferriphilum</name>
    <dbReference type="NCBI Taxonomy" id="178606"/>
    <lineage>
        <taxon>Bacteria</taxon>
        <taxon>Pseudomonadati</taxon>
        <taxon>Nitrospirota</taxon>
        <taxon>Nitrospiria</taxon>
        <taxon>Nitrospirales</taxon>
        <taxon>Nitrospiraceae</taxon>
        <taxon>Leptospirillum</taxon>
    </lineage>
</organism>
<dbReference type="Pfam" id="PF02591">
    <property type="entry name" value="Zn_ribbon_9"/>
    <property type="match status" value="1"/>
</dbReference>
<feature type="coiled-coil region" evidence="1">
    <location>
        <begin position="1"/>
        <end position="128"/>
    </location>
</feature>
<comment type="caution">
    <text evidence="3">The sequence shown here is derived from an EMBL/GenBank/DDBJ whole genome shotgun (WGS) entry which is preliminary data.</text>
</comment>
<name>A0A7C3LU51_9BACT</name>
<keyword evidence="1" id="KW-0175">Coiled coil</keyword>
<accession>A0A7C3LU51</accession>
<gene>
    <name evidence="3" type="ORF">ENX03_03680</name>
</gene>
<dbReference type="EMBL" id="DTMM01000077">
    <property type="protein sequence ID" value="HFT93041.1"/>
    <property type="molecule type" value="Genomic_DNA"/>
</dbReference>
<sequence length="232" mass="26727">MQEAADQVQVAVNLVSDLEAQAVAVTQELASLESRRRQIDLDLQETERLLADGKKRQKDLKHPRDIQAYLSEMEFRRDEKDRMEEEILKNLELQDQLKKRVSEIETELARSRHDLSVLKGEKEKENRERDEKLAALAREKMDVEQGFPEDLLKTYTRLKGSHRNGMVVARLLDGACEACRMSLPPRTVTEVKKRQKIVTCLFCQRWLFLPDRGTEGEQVFHGSSEKGAAPAK</sequence>
<evidence type="ECO:0000313" key="3">
    <source>
        <dbReference type="EMBL" id="HFT93041.1"/>
    </source>
</evidence>
<proteinExistence type="predicted"/>
<dbReference type="Gene3D" id="1.10.287.1490">
    <property type="match status" value="1"/>
</dbReference>
<dbReference type="InterPro" id="IPR003743">
    <property type="entry name" value="Zf-RING_7"/>
</dbReference>